<feature type="domain" description="Bacterial surface antigen (D15)" evidence="3">
    <location>
        <begin position="138"/>
        <end position="268"/>
    </location>
</feature>
<evidence type="ECO:0000256" key="1">
    <source>
        <dbReference type="ARBA" id="ARBA00004370"/>
    </source>
</evidence>
<dbReference type="Proteomes" id="UP000184212">
    <property type="component" value="Unassembled WGS sequence"/>
</dbReference>
<dbReference type="OrthoDB" id="9771071at2"/>
<dbReference type="EMBL" id="FQWQ01000001">
    <property type="protein sequence ID" value="SHG53375.1"/>
    <property type="molecule type" value="Genomic_DNA"/>
</dbReference>
<keyword evidence="5" id="KW-1185">Reference proteome</keyword>
<evidence type="ECO:0000256" key="2">
    <source>
        <dbReference type="ARBA" id="ARBA00023136"/>
    </source>
</evidence>
<dbReference type="GO" id="GO:0019867">
    <property type="term" value="C:outer membrane"/>
    <property type="evidence" value="ECO:0007669"/>
    <property type="project" value="InterPro"/>
</dbReference>
<dbReference type="AlphaFoldDB" id="A0A1M5KKX2"/>
<evidence type="ECO:0000313" key="5">
    <source>
        <dbReference type="Proteomes" id="UP000184212"/>
    </source>
</evidence>
<dbReference type="RefSeq" id="WP_073131108.1">
    <property type="nucleotide sequence ID" value="NZ_FQWQ01000001.1"/>
</dbReference>
<reference evidence="4 5" key="1">
    <citation type="submission" date="2016-11" db="EMBL/GenBank/DDBJ databases">
        <authorList>
            <person name="Jaros S."/>
            <person name="Januszkiewicz K."/>
            <person name="Wedrychowicz H."/>
        </authorList>
    </citation>
    <scope>NUCLEOTIDE SEQUENCE [LARGE SCALE GENOMIC DNA]</scope>
    <source>
        <strain evidence="4 5">DSM 24574</strain>
    </source>
</reference>
<evidence type="ECO:0000313" key="4">
    <source>
        <dbReference type="EMBL" id="SHG53375.1"/>
    </source>
</evidence>
<dbReference type="InterPro" id="IPR000184">
    <property type="entry name" value="Bac_surfAg_D15"/>
</dbReference>
<organism evidence="4 5">
    <name type="scientific">Chryseolinea serpens</name>
    <dbReference type="NCBI Taxonomy" id="947013"/>
    <lineage>
        <taxon>Bacteria</taxon>
        <taxon>Pseudomonadati</taxon>
        <taxon>Bacteroidota</taxon>
        <taxon>Cytophagia</taxon>
        <taxon>Cytophagales</taxon>
        <taxon>Fulvivirgaceae</taxon>
        <taxon>Chryseolinea</taxon>
    </lineage>
</organism>
<sequence length="385" mass="44030">MKSPYTFVMLICCFFIAVRGQSQSKKFDMNVFRDSLDGALDFSEFLIKMRGFVPVPIIVTEPALGGFGLGVAPVFLKKRPPLVDTLATRIKITPTAPDMTGGAAFYTLNKTWGLLAFQSGTWLKARSKYRIAGGFANVNLSFYRTLNNTEQQFRFNLKSFPFMGYLLKGIRGTNWSAGLQYMLLHTKLKTDSESLPAFVTDKEVTSIVSMPSAVIEYDNRDNILTPNKGLRWRTSVGWSDHAFGSDYDYVKLTSYVNYYYPVLKNLIGGFRWEMQEVFNEPPFYLLPFIDLRGIPMARYQGNIFSLVETEWRWDFVRRWSVVGFVGTGKAYDTWSAFGEADWETSGGAGFRYLIARKFKLRCGMDLARGPEQWAYYIVFGSSWFR</sequence>
<dbReference type="STRING" id="947013.SAMN04488109_0703"/>
<comment type="subcellular location">
    <subcellularLocation>
        <location evidence="1">Membrane</location>
    </subcellularLocation>
</comment>
<proteinExistence type="predicted"/>
<name>A0A1M5KKX2_9BACT</name>
<protein>
    <submittedName>
        <fullName evidence="4">Surface antigen</fullName>
    </submittedName>
</protein>
<dbReference type="Pfam" id="PF01103">
    <property type="entry name" value="Omp85"/>
    <property type="match status" value="1"/>
</dbReference>
<accession>A0A1M5KKX2</accession>
<gene>
    <name evidence="4" type="ORF">SAMN04488109_0703</name>
</gene>
<keyword evidence="2" id="KW-0472">Membrane</keyword>
<dbReference type="Gene3D" id="2.40.160.50">
    <property type="entry name" value="membrane protein fhac: a member of the omp85/tpsb transporter family"/>
    <property type="match status" value="1"/>
</dbReference>
<evidence type="ECO:0000259" key="3">
    <source>
        <dbReference type="Pfam" id="PF01103"/>
    </source>
</evidence>